<dbReference type="InterPro" id="IPR017937">
    <property type="entry name" value="Thioredoxin_CS"/>
</dbReference>
<dbReference type="InterPro" id="IPR013766">
    <property type="entry name" value="Thioredoxin_domain"/>
</dbReference>
<evidence type="ECO:0000256" key="2">
    <source>
        <dbReference type="SAM" id="SignalP"/>
    </source>
</evidence>
<dbReference type="OrthoDB" id="9813820at2"/>
<reference evidence="4 5" key="1">
    <citation type="submission" date="2018-11" db="EMBL/GenBank/DDBJ databases">
        <title>Genomic Encyclopedia of Type Strains, Phase IV (KMG-IV): sequencing the most valuable type-strain genomes for metagenomic binning, comparative biology and taxonomic classification.</title>
        <authorList>
            <person name="Goeker M."/>
        </authorList>
    </citation>
    <scope>NUCLEOTIDE SEQUENCE [LARGE SCALE GENOMIC DNA]</scope>
    <source>
        <strain evidence="4 5">DSM 22027</strain>
    </source>
</reference>
<gene>
    <name evidence="4" type="ORF">EDC27_1281</name>
</gene>
<evidence type="ECO:0000256" key="1">
    <source>
        <dbReference type="ARBA" id="ARBA00023284"/>
    </source>
</evidence>
<dbReference type="PROSITE" id="PS00194">
    <property type="entry name" value="THIOREDOXIN_1"/>
    <property type="match status" value="1"/>
</dbReference>
<dbReference type="Proteomes" id="UP000276223">
    <property type="component" value="Unassembled WGS sequence"/>
</dbReference>
<comment type="caution">
    <text evidence="4">The sequence shown here is derived from an EMBL/GenBank/DDBJ whole genome shotgun (WGS) entry which is preliminary data.</text>
</comment>
<dbReference type="AlphaFoldDB" id="A0A3N1UX58"/>
<keyword evidence="1" id="KW-0676">Redox-active center</keyword>
<feature type="domain" description="Thioredoxin" evidence="3">
    <location>
        <begin position="40"/>
        <end position="175"/>
    </location>
</feature>
<dbReference type="PANTHER" id="PTHR42852">
    <property type="entry name" value="THIOL:DISULFIDE INTERCHANGE PROTEIN DSBE"/>
    <property type="match status" value="1"/>
</dbReference>
<evidence type="ECO:0000259" key="3">
    <source>
        <dbReference type="PROSITE" id="PS51352"/>
    </source>
</evidence>
<evidence type="ECO:0000313" key="4">
    <source>
        <dbReference type="EMBL" id="ROQ93270.1"/>
    </source>
</evidence>
<dbReference type="InterPro" id="IPR000866">
    <property type="entry name" value="AhpC/TSA"/>
</dbReference>
<organism evidence="4 5">
    <name type="scientific">Desulfosoma caldarium</name>
    <dbReference type="NCBI Taxonomy" id="610254"/>
    <lineage>
        <taxon>Bacteria</taxon>
        <taxon>Pseudomonadati</taxon>
        <taxon>Thermodesulfobacteriota</taxon>
        <taxon>Syntrophobacteria</taxon>
        <taxon>Syntrophobacterales</taxon>
        <taxon>Syntrophobacteraceae</taxon>
        <taxon>Desulfosoma</taxon>
    </lineage>
</organism>
<protein>
    <submittedName>
        <fullName evidence="4">Peroxiredoxin</fullName>
    </submittedName>
</protein>
<evidence type="ECO:0000313" key="5">
    <source>
        <dbReference type="Proteomes" id="UP000276223"/>
    </source>
</evidence>
<keyword evidence="2" id="KW-0732">Signal</keyword>
<dbReference type="Pfam" id="PF00578">
    <property type="entry name" value="AhpC-TSA"/>
    <property type="match status" value="1"/>
</dbReference>
<dbReference type="PROSITE" id="PS51352">
    <property type="entry name" value="THIOREDOXIN_2"/>
    <property type="match status" value="1"/>
</dbReference>
<dbReference type="Gene3D" id="3.40.30.10">
    <property type="entry name" value="Glutaredoxin"/>
    <property type="match status" value="1"/>
</dbReference>
<feature type="chain" id="PRO_5018044559" evidence="2">
    <location>
        <begin position="28"/>
        <end position="175"/>
    </location>
</feature>
<name>A0A3N1UX58_9BACT</name>
<dbReference type="SUPFAM" id="SSF52833">
    <property type="entry name" value="Thioredoxin-like"/>
    <property type="match status" value="1"/>
</dbReference>
<feature type="signal peptide" evidence="2">
    <location>
        <begin position="1"/>
        <end position="27"/>
    </location>
</feature>
<dbReference type="PANTHER" id="PTHR42852:SF17">
    <property type="entry name" value="THIOREDOXIN-LIKE PROTEIN HI_1115"/>
    <property type="match status" value="1"/>
</dbReference>
<dbReference type="GO" id="GO:0016209">
    <property type="term" value="F:antioxidant activity"/>
    <property type="evidence" value="ECO:0007669"/>
    <property type="project" value="InterPro"/>
</dbReference>
<dbReference type="EMBL" id="RJVA01000011">
    <property type="protein sequence ID" value="ROQ93270.1"/>
    <property type="molecule type" value="Genomic_DNA"/>
</dbReference>
<dbReference type="CDD" id="cd02966">
    <property type="entry name" value="TlpA_like_family"/>
    <property type="match status" value="1"/>
</dbReference>
<keyword evidence="5" id="KW-1185">Reference proteome</keyword>
<dbReference type="GO" id="GO:0016491">
    <property type="term" value="F:oxidoreductase activity"/>
    <property type="evidence" value="ECO:0007669"/>
    <property type="project" value="InterPro"/>
</dbReference>
<accession>A0A3N1UX58</accession>
<proteinExistence type="predicted"/>
<dbReference type="RefSeq" id="WP_148045700.1">
    <property type="nucleotide sequence ID" value="NZ_RJVA01000011.1"/>
</dbReference>
<sequence length="175" mass="19686">MKVRRQRALLMGCMVGMCLWASTPVFAQSMIDKILGLVGGASVSGQQDFDLPSTDGERVLLSEFRGKKPVLLYFWAIWCPSCQAVKPELVKLRQKMPEDQLEILGINVGTGDSFERVKKYQKAHPMPFKVLYDAEGAVTRAFDVRGIPLFVVVDKTGSIVYRDHQLPSDIRRLIQ</sequence>
<dbReference type="InterPro" id="IPR036249">
    <property type="entry name" value="Thioredoxin-like_sf"/>
</dbReference>
<dbReference type="InterPro" id="IPR050553">
    <property type="entry name" value="Thioredoxin_ResA/DsbE_sf"/>
</dbReference>